<dbReference type="InterPro" id="IPR038200">
    <property type="entry name" value="GW_dom_sf"/>
</dbReference>
<dbReference type="AlphaFoldDB" id="A0A4R5VT79"/>
<dbReference type="GO" id="GO:0019350">
    <property type="term" value="P:teichoic acid biosynthetic process"/>
    <property type="evidence" value="ECO:0007669"/>
    <property type="project" value="UniProtKB-KW"/>
</dbReference>
<dbReference type="InterPro" id="IPR025987">
    <property type="entry name" value="GW_dom"/>
</dbReference>
<dbReference type="SUPFAM" id="SSF53756">
    <property type="entry name" value="UDP-Glycosyltransferase/glycogen phosphorylase"/>
    <property type="match status" value="3"/>
</dbReference>
<dbReference type="PANTHER" id="PTHR37316">
    <property type="entry name" value="TEICHOIC ACID GLYCEROL-PHOSPHATE PRIMASE"/>
    <property type="match status" value="1"/>
</dbReference>
<sequence length="1125" mass="131105">MNKKVIRRRIKFIIEPIFNYFKKANHRRNVQYTRCYEKLDVVDHTILYESRDGKSVTDSPYAIFKYLLNNPDYKNFTHIWSVSNFEELNSVISQYSGMDNVKFVKRNSKEYLKYLATSKYLINNSTFQSFFIPKSEQVYINTWHGTPLKSMGFDIPGNPAHSQNVVRNFLSADYLLSPNEHTTNMFVESYKLKGIYSGEIIEEGYPRIDLTLNTDPESFKTYLGGLGLELDQNKQTILYAPTWKGTNVSRAKNDMYQIIADMTYLKNQVGEKYNLLIKVHPFLYQQAKMFDDIKNILIPDFIDTNELLNIVDILMTDYSSIFFDFLVTNKPILFYVWDYDDYNEERGRYLSDDELPGPTLFTIEEVSSAIQNITKVNMEFKDVYNQAKVRFTGHEDGSVTKRIADYIFGKSISSLNILNNFDTRKQRILIYPGGMMNNGITSSFINLMDNIDFNRYDVSIFMKTPDSKEALNNISKVNKNARFLFRHGLAVYSLFEVYRDKFVHNRGAYTAFMKMLYPKNAYKREFKRYFGRSNFDLAIDFSGYSLFWAKYLLISDAKKKICYMHNDLLSDCERTINGRRPHRINLRGLFSVYHQFDKLVSVSLGTMELNKKNLIEFADESKFDYVMNSINPEKILRLSNDENNETQEVLEGEEVPKNASFKSRAIINNPGEHFVWNRPEVLSDARRVSPAKDYLNKEVVIIRELNRETNIYYKFTIEDRIIGWLDQECFELLPDSILFQRPVNKVAILKNVRGNGIWTHPYSVEGIKKVSSSYDFKNLYVEVDLEAKTQHGLYNQFSINGILIGWIDSSALSVIKEFDYTNMSNSKREKDYYRRLNYNRHQEIITHLEDRTLEEEYINKQAIISNPEKYVVWSKPYPNAGCKQVMDASEWSVCEVYVIKNNRTDKGTFYQFSSKGKTIGWLDMNAFTFIEEPIIEVETTQAEGIQTANGLIPEPSKRDYNFINMGRLSPEKAQDNLIKAFGHFHRGFKNSKLYILGEGPLRNDLQALITELNLEESVYLVGQLDNPFKLLKKCDCFVLSSHYEGQPMVLLEAMTLGMKIIATDIVANRTVLEQGRFGLLVENSIEGLENGLKQMAKNELDYRPDEFNPDEYNKKAMDTFYKVLK</sequence>
<evidence type="ECO:0000256" key="4">
    <source>
        <dbReference type="ARBA" id="ARBA00022679"/>
    </source>
</evidence>
<organism evidence="9 10">
    <name type="scientific">Bacillus salipaludis</name>
    <dbReference type="NCBI Taxonomy" id="2547811"/>
    <lineage>
        <taxon>Bacteria</taxon>
        <taxon>Bacillati</taxon>
        <taxon>Bacillota</taxon>
        <taxon>Bacilli</taxon>
        <taxon>Bacillales</taxon>
        <taxon>Bacillaceae</taxon>
        <taxon>Bacillus</taxon>
    </lineage>
</organism>
<gene>
    <name evidence="9" type="ORF">E2K98_08990</name>
</gene>
<dbReference type="PANTHER" id="PTHR37316:SF3">
    <property type="entry name" value="TEICHOIC ACID GLYCEROL-PHOSPHATE TRANSFERASE"/>
    <property type="match status" value="1"/>
</dbReference>
<dbReference type="Gene3D" id="3.40.50.2000">
    <property type="entry name" value="Glycogen Phosphorylase B"/>
    <property type="match status" value="1"/>
</dbReference>
<protein>
    <submittedName>
        <fullName evidence="9">GW domain-containing glycosaminoglycan-binding protein</fullName>
    </submittedName>
</protein>
<evidence type="ECO:0000256" key="6">
    <source>
        <dbReference type="ARBA" id="ARBA00022944"/>
    </source>
</evidence>
<feature type="domain" description="GW" evidence="8">
    <location>
        <begin position="657"/>
        <end position="735"/>
    </location>
</feature>
<dbReference type="SUPFAM" id="SSF82057">
    <property type="entry name" value="Prokaryotic SH3-related domain"/>
    <property type="match status" value="3"/>
</dbReference>
<dbReference type="GO" id="GO:0016757">
    <property type="term" value="F:glycosyltransferase activity"/>
    <property type="evidence" value="ECO:0007669"/>
    <property type="project" value="InterPro"/>
</dbReference>
<dbReference type="InterPro" id="IPR001296">
    <property type="entry name" value="Glyco_trans_1"/>
</dbReference>
<dbReference type="Proteomes" id="UP000295132">
    <property type="component" value="Unassembled WGS sequence"/>
</dbReference>
<dbReference type="NCBIfam" id="NF033202">
    <property type="entry name" value="GW_glycos_SH3"/>
    <property type="match status" value="3"/>
</dbReference>
<dbReference type="InterPro" id="IPR007554">
    <property type="entry name" value="Glycerophosphate_synth"/>
</dbReference>
<feature type="domain" description="GW" evidence="8">
    <location>
        <begin position="854"/>
        <end position="932"/>
    </location>
</feature>
<dbReference type="Pfam" id="PF13457">
    <property type="entry name" value="GW"/>
    <property type="match status" value="3"/>
</dbReference>
<dbReference type="InterPro" id="IPR051612">
    <property type="entry name" value="Teichoic_Acid_Biosynth"/>
</dbReference>
<comment type="caution">
    <text evidence="9">The sequence shown here is derived from an EMBL/GenBank/DDBJ whole genome shotgun (WGS) entry which is preliminary data.</text>
</comment>
<dbReference type="GO" id="GO:0047355">
    <property type="term" value="F:CDP-glycerol glycerophosphotransferase activity"/>
    <property type="evidence" value="ECO:0007669"/>
    <property type="project" value="InterPro"/>
</dbReference>
<dbReference type="CDD" id="cd03811">
    <property type="entry name" value="GT4_GT28_WabH-like"/>
    <property type="match status" value="1"/>
</dbReference>
<evidence type="ECO:0000313" key="9">
    <source>
        <dbReference type="EMBL" id="TDK62187.1"/>
    </source>
</evidence>
<evidence type="ECO:0000256" key="2">
    <source>
        <dbReference type="ARBA" id="ARBA00010488"/>
    </source>
</evidence>
<dbReference type="Gene3D" id="3.40.50.12580">
    <property type="match status" value="1"/>
</dbReference>
<evidence type="ECO:0000259" key="8">
    <source>
        <dbReference type="PROSITE" id="PS51780"/>
    </source>
</evidence>
<proteinExistence type="inferred from homology"/>
<comment type="subcellular location">
    <subcellularLocation>
        <location evidence="1">Cell membrane</location>
        <topology evidence="1">Peripheral membrane protein</topology>
    </subcellularLocation>
</comment>
<feature type="domain" description="GW" evidence="8">
    <location>
        <begin position="739"/>
        <end position="817"/>
    </location>
</feature>
<keyword evidence="3" id="KW-1003">Cell membrane</keyword>
<dbReference type="InterPro" id="IPR043149">
    <property type="entry name" value="TagF_N"/>
</dbReference>
<evidence type="ECO:0000256" key="7">
    <source>
        <dbReference type="ARBA" id="ARBA00023136"/>
    </source>
</evidence>
<dbReference type="Gene3D" id="2.30.30.170">
    <property type="match status" value="3"/>
</dbReference>
<dbReference type="RefSeq" id="WP_133333917.1">
    <property type="nucleotide sequence ID" value="NZ_SMYO01000004.1"/>
</dbReference>
<evidence type="ECO:0000256" key="1">
    <source>
        <dbReference type="ARBA" id="ARBA00004202"/>
    </source>
</evidence>
<dbReference type="Gene3D" id="3.40.50.11820">
    <property type="match status" value="1"/>
</dbReference>
<dbReference type="Pfam" id="PF04464">
    <property type="entry name" value="Glyphos_transf"/>
    <property type="match status" value="1"/>
</dbReference>
<keyword evidence="7" id="KW-0472">Membrane</keyword>
<dbReference type="GO" id="GO:0005886">
    <property type="term" value="C:plasma membrane"/>
    <property type="evidence" value="ECO:0007669"/>
    <property type="project" value="UniProtKB-SubCell"/>
</dbReference>
<name>A0A4R5VT79_9BACI</name>
<accession>A0A4R5VT79</accession>
<evidence type="ECO:0000313" key="10">
    <source>
        <dbReference type="Proteomes" id="UP000295132"/>
    </source>
</evidence>
<keyword evidence="6" id="KW-0777">Teichoic acid biosynthesis</keyword>
<evidence type="ECO:0000256" key="3">
    <source>
        <dbReference type="ARBA" id="ARBA00022475"/>
    </source>
</evidence>
<comment type="similarity">
    <text evidence="2">Belongs to the CDP-glycerol glycerophosphotransferase family.</text>
</comment>
<dbReference type="Pfam" id="PF00534">
    <property type="entry name" value="Glycos_transf_1"/>
    <property type="match status" value="1"/>
</dbReference>
<keyword evidence="5" id="KW-0732">Signal</keyword>
<dbReference type="InterPro" id="IPR043148">
    <property type="entry name" value="TagF_C"/>
</dbReference>
<reference evidence="9 10" key="1">
    <citation type="submission" date="2019-03" db="EMBL/GenBank/DDBJ databases">
        <title>Bacillus niacini sp. nov. a Nicotinate-Metabolizing Mesophile Isolated from Soil.</title>
        <authorList>
            <person name="Zhang G."/>
        </authorList>
    </citation>
    <scope>NUCLEOTIDE SEQUENCE [LARGE SCALE GENOMIC DNA]</scope>
    <source>
        <strain evidence="9 10">WN066</strain>
    </source>
</reference>
<dbReference type="EMBL" id="SMYO01000004">
    <property type="protein sequence ID" value="TDK62187.1"/>
    <property type="molecule type" value="Genomic_DNA"/>
</dbReference>
<dbReference type="PROSITE" id="PS51780">
    <property type="entry name" value="GW"/>
    <property type="match status" value="3"/>
</dbReference>
<keyword evidence="4" id="KW-0808">Transferase</keyword>
<evidence type="ECO:0000256" key="5">
    <source>
        <dbReference type="ARBA" id="ARBA00022729"/>
    </source>
</evidence>